<dbReference type="Gene3D" id="1.10.3210.10">
    <property type="entry name" value="Hypothetical protein af1432"/>
    <property type="match status" value="1"/>
</dbReference>
<reference evidence="2" key="2">
    <citation type="submission" date="2021-04" db="EMBL/GenBank/DDBJ databases">
        <authorList>
            <person name="Gilroy R."/>
        </authorList>
    </citation>
    <scope>NUCLEOTIDE SEQUENCE</scope>
    <source>
        <strain evidence="2">CHK191-13928</strain>
    </source>
</reference>
<dbReference type="Proteomes" id="UP000886721">
    <property type="component" value="Unassembled WGS sequence"/>
</dbReference>
<proteinExistence type="predicted"/>
<organism evidence="2 3">
    <name type="scientific">Candidatus Anaerostipes excrementavium</name>
    <dbReference type="NCBI Taxonomy" id="2838463"/>
    <lineage>
        <taxon>Bacteria</taxon>
        <taxon>Bacillati</taxon>
        <taxon>Bacillota</taxon>
        <taxon>Clostridia</taxon>
        <taxon>Lachnospirales</taxon>
        <taxon>Lachnospiraceae</taxon>
        <taxon>Anaerostipes</taxon>
    </lineage>
</organism>
<sequence length="159" mass="18390">MIGKLICAMIDYNAGDPRRIQHFLKVYAYAKTIGEEEGISSKEQEILETAAVTHDIGIRNSEKKYHSSSGKYQEIEGPPEARKMLEELGYEEDLIERVCYLIGHHHTYKEIDGIDYQILVEADFLVNLAEEEAEEETINNVKERIFRTETGKFMIEKIF</sequence>
<feature type="domain" description="HD" evidence="1">
    <location>
        <begin position="19"/>
        <end position="124"/>
    </location>
</feature>
<dbReference type="SUPFAM" id="SSF109604">
    <property type="entry name" value="HD-domain/PDEase-like"/>
    <property type="match status" value="1"/>
</dbReference>
<gene>
    <name evidence="2" type="ORF">H9735_12620</name>
</gene>
<evidence type="ECO:0000313" key="2">
    <source>
        <dbReference type="EMBL" id="HIX68950.1"/>
    </source>
</evidence>
<dbReference type="InterPro" id="IPR003607">
    <property type="entry name" value="HD/PDEase_dom"/>
</dbReference>
<reference evidence="2" key="1">
    <citation type="journal article" date="2021" name="PeerJ">
        <title>Extensive microbial diversity within the chicken gut microbiome revealed by metagenomics and culture.</title>
        <authorList>
            <person name="Gilroy R."/>
            <person name="Ravi A."/>
            <person name="Getino M."/>
            <person name="Pursley I."/>
            <person name="Horton D.L."/>
            <person name="Alikhan N.F."/>
            <person name="Baker D."/>
            <person name="Gharbi K."/>
            <person name="Hall N."/>
            <person name="Watson M."/>
            <person name="Adriaenssens E.M."/>
            <person name="Foster-Nyarko E."/>
            <person name="Jarju S."/>
            <person name="Secka A."/>
            <person name="Antonio M."/>
            <person name="Oren A."/>
            <person name="Chaudhuri R.R."/>
            <person name="La Ragione R."/>
            <person name="Hildebrand F."/>
            <person name="Pallen M.J."/>
        </authorList>
    </citation>
    <scope>NUCLEOTIDE SEQUENCE</scope>
    <source>
        <strain evidence="2">CHK191-13928</strain>
    </source>
</reference>
<dbReference type="Pfam" id="PF01966">
    <property type="entry name" value="HD"/>
    <property type="match status" value="1"/>
</dbReference>
<dbReference type="EMBL" id="DXEM01000038">
    <property type="protein sequence ID" value="HIX68950.1"/>
    <property type="molecule type" value="Genomic_DNA"/>
</dbReference>
<evidence type="ECO:0000313" key="3">
    <source>
        <dbReference type="Proteomes" id="UP000886721"/>
    </source>
</evidence>
<dbReference type="CDD" id="cd00077">
    <property type="entry name" value="HDc"/>
    <property type="match status" value="1"/>
</dbReference>
<protein>
    <submittedName>
        <fullName evidence="2">HD domain-containing protein</fullName>
    </submittedName>
</protein>
<name>A0A9D2BA60_9FIRM</name>
<dbReference type="AlphaFoldDB" id="A0A9D2BA60"/>
<accession>A0A9D2BA60</accession>
<evidence type="ECO:0000259" key="1">
    <source>
        <dbReference type="Pfam" id="PF01966"/>
    </source>
</evidence>
<comment type="caution">
    <text evidence="2">The sequence shown here is derived from an EMBL/GenBank/DDBJ whole genome shotgun (WGS) entry which is preliminary data.</text>
</comment>
<dbReference type="InterPro" id="IPR006674">
    <property type="entry name" value="HD_domain"/>
</dbReference>